<feature type="transmembrane region" description="Helical" evidence="1">
    <location>
        <begin position="301"/>
        <end position="321"/>
    </location>
</feature>
<feature type="transmembrane region" description="Helical" evidence="1">
    <location>
        <begin position="98"/>
        <end position="120"/>
    </location>
</feature>
<keyword evidence="5" id="KW-1185">Reference proteome</keyword>
<organism evidence="2 4">
    <name type="scientific">Acidipropionibacterium acidipropionici</name>
    <dbReference type="NCBI Taxonomy" id="1748"/>
    <lineage>
        <taxon>Bacteria</taxon>
        <taxon>Bacillati</taxon>
        <taxon>Actinomycetota</taxon>
        <taxon>Actinomycetes</taxon>
        <taxon>Propionibacteriales</taxon>
        <taxon>Propionibacteriaceae</taxon>
        <taxon>Acidipropionibacterium</taxon>
    </lineage>
</organism>
<dbReference type="RefSeq" id="WP_062819355.1">
    <property type="nucleotide sequence ID" value="NZ_CP014352.1"/>
</dbReference>
<evidence type="ECO:0000313" key="3">
    <source>
        <dbReference type="EMBL" id="AOZ46648.1"/>
    </source>
</evidence>
<keyword evidence="1" id="KW-0812">Transmembrane</keyword>
<proteinExistence type="predicted"/>
<keyword evidence="1" id="KW-1133">Transmembrane helix</keyword>
<dbReference type="Proteomes" id="UP000075221">
    <property type="component" value="Chromosome"/>
</dbReference>
<gene>
    <name evidence="3" type="ORF">A8L58_07965</name>
    <name evidence="2" type="ORF">AXH35_06500</name>
</gene>
<evidence type="ECO:0008006" key="6">
    <source>
        <dbReference type="Google" id="ProtNLM"/>
    </source>
</evidence>
<dbReference type="EMBL" id="CP014352">
    <property type="protein sequence ID" value="AMS05167.1"/>
    <property type="molecule type" value="Genomic_DNA"/>
</dbReference>
<feature type="transmembrane region" description="Helical" evidence="1">
    <location>
        <begin position="225"/>
        <end position="245"/>
    </location>
</feature>
<keyword evidence="1" id="KW-0472">Membrane</keyword>
<dbReference type="Proteomes" id="UP000178666">
    <property type="component" value="Chromosome"/>
</dbReference>
<feature type="transmembrane region" description="Helical" evidence="1">
    <location>
        <begin position="27"/>
        <end position="48"/>
    </location>
</feature>
<evidence type="ECO:0000313" key="4">
    <source>
        <dbReference type="Proteomes" id="UP000075221"/>
    </source>
</evidence>
<sequence>MTVNQSLNAPATGPGPTARRHGRARLVVGYLAIAAILPYFLLKLAWLAGSTVGIATTSPIDADVLRGGNAVTMALEVVAAFIILAFTHSWGLRAPAWLVLAPAWVGTGLLAPFILTGPVVAGSGSAGDGSLEPWVGPLVYLGFGAQAVGIVVSFVLYVRARWPQALGGRVQDRSGGPYQPALDFLLAVMIVLFAVVGAARAMWAGGSGAGLGEDRAAGRGPAEQMADAGTAVFAVAAAIGLWMLIRRTPGRSRTWVPLVMAWIGGGALFGSGLYPMVLLLLGTAGLGPGGSGEGLVPFVDLTQVVVGTVSAVTGVFLLVGLGRCPVGSRRLPEAPQAPDALGDRRTA</sequence>
<feature type="transmembrane region" description="Helical" evidence="1">
    <location>
        <begin position="140"/>
        <end position="160"/>
    </location>
</feature>
<protein>
    <recommendedName>
        <fullName evidence="6">LigA protein</fullName>
    </recommendedName>
</protein>
<dbReference type="EMBL" id="CP015970">
    <property type="protein sequence ID" value="AOZ46648.1"/>
    <property type="molecule type" value="Genomic_DNA"/>
</dbReference>
<evidence type="ECO:0000256" key="1">
    <source>
        <dbReference type="SAM" id="Phobius"/>
    </source>
</evidence>
<feature type="transmembrane region" description="Helical" evidence="1">
    <location>
        <begin position="257"/>
        <end position="281"/>
    </location>
</feature>
<name>A0AAC8YEE9_9ACTN</name>
<evidence type="ECO:0000313" key="2">
    <source>
        <dbReference type="EMBL" id="AMS05167.1"/>
    </source>
</evidence>
<accession>A0AAC8YEE9</accession>
<feature type="transmembrane region" description="Helical" evidence="1">
    <location>
        <begin position="68"/>
        <end position="86"/>
    </location>
</feature>
<reference evidence="2 4" key="2">
    <citation type="submission" date="2016-02" db="EMBL/GenBank/DDBJ databases">
        <title>Complete Genome Sequence of Propionibacterium acidipropionici ATCC 55737.</title>
        <authorList>
            <person name="Luna Flores C.H."/>
            <person name="Nielsen L.K."/>
            <person name="Marcellin E."/>
        </authorList>
    </citation>
    <scope>NUCLEOTIDE SEQUENCE [LARGE SCALE GENOMIC DNA]</scope>
    <source>
        <strain evidence="2 4">ATCC 55737</strain>
    </source>
</reference>
<dbReference type="AlphaFoldDB" id="A0AAC8YEE9"/>
<feature type="transmembrane region" description="Helical" evidence="1">
    <location>
        <begin position="181"/>
        <end position="205"/>
    </location>
</feature>
<evidence type="ECO:0000313" key="5">
    <source>
        <dbReference type="Proteomes" id="UP000178666"/>
    </source>
</evidence>
<reference evidence="3 5" key="1">
    <citation type="journal article" date="2016" name="Plant Dis.">
        <title>Improved production of propionic acid using genome shuffling.</title>
        <authorList>
            <person name="Luna-Flores C.H."/>
            <person name="Palfreyman R.W."/>
            <person name="Kromer J.O."/>
            <person name="Nielsen L.K."/>
            <person name="Marcellin E."/>
        </authorList>
    </citation>
    <scope>NUCLEOTIDE SEQUENCE [LARGE SCALE GENOMIC DNA]</scope>
    <source>
        <strain evidence="3 5">F3E8</strain>
    </source>
</reference>